<keyword evidence="2" id="KW-1185">Reference proteome</keyword>
<gene>
    <name evidence="1" type="ORF">LEP1GSC178_3615</name>
</gene>
<reference evidence="1 2" key="1">
    <citation type="submission" date="2012-08" db="EMBL/GenBank/DDBJ databases">
        <authorList>
            <person name="Harkins D.M."/>
            <person name="Durkin A.S."/>
            <person name="Selengut J.D."/>
            <person name="Sanka R."/>
            <person name="DePew J."/>
            <person name="Purushe J."/>
            <person name="Matthias M.A."/>
            <person name="Vinetz J.M."/>
            <person name="Sutton G.G."/>
            <person name="Nelson W.C."/>
            <person name="Fouts D.E."/>
        </authorList>
    </citation>
    <scope>NUCLEOTIDE SEQUENCE [LARGE SCALE GENOMIC DNA]</scope>
    <source>
        <strain evidence="1 2">MMD4847</strain>
    </source>
</reference>
<name>A0ABP2RD16_9LEPT</name>
<evidence type="ECO:0000313" key="2">
    <source>
        <dbReference type="Proteomes" id="UP000018720"/>
    </source>
</evidence>
<evidence type="ECO:0000313" key="1">
    <source>
        <dbReference type="EMBL" id="EJZ42409.1"/>
    </source>
</evidence>
<protein>
    <submittedName>
        <fullName evidence="1">Uncharacterized protein</fullName>
    </submittedName>
</protein>
<dbReference type="EMBL" id="AHOM02000004">
    <property type="protein sequence ID" value="EJZ42409.1"/>
    <property type="molecule type" value="Genomic_DNA"/>
</dbReference>
<dbReference type="RefSeq" id="WP_008589477.1">
    <property type="nucleotide sequence ID" value="NZ_AHOM02000004.1"/>
</dbReference>
<accession>A0ABP2RD16</accession>
<dbReference type="Proteomes" id="UP000018720">
    <property type="component" value="Unassembled WGS sequence"/>
</dbReference>
<organism evidence="1 2">
    <name type="scientific">Leptospira licerasiae str. MMD4847</name>
    <dbReference type="NCBI Taxonomy" id="1049971"/>
    <lineage>
        <taxon>Bacteria</taxon>
        <taxon>Pseudomonadati</taxon>
        <taxon>Spirochaetota</taxon>
        <taxon>Spirochaetia</taxon>
        <taxon>Leptospirales</taxon>
        <taxon>Leptospiraceae</taxon>
        <taxon>Leptospira</taxon>
    </lineage>
</organism>
<proteinExistence type="predicted"/>
<sequence>MNIKDFILKYSIPPAEAEGLKEAAKFWARSNFEEKLLILVYCLTFGTFPGGVDAESFEEELLNNFSQFINDNVTSPNLLWSSLKTNTEISNAISNLSTALQNLIAGSVLQEKTERENADQNLTGAIQTETENRENAISGVQADLSEHENRNDNPHSVTKEQVGLGNVLNVIQLTEADVIDSDTSSSTNKPVSAAQVASLRQSLNAIQSLLNSDDTDLDTFQEIVNFIKANKDVIDEISTSKIPFSDIVDDFNSELADKVASAGTVYRLNQNKRNTGPIPVSDISTDPDHQFVTQAEKDDWNSSGGGGIGELQLFIYQPGGTPSGNVFTDWASLYSAISSLHGFPKTILLDSSFLSTGNKFSIPDGTYDLDFETTIRMDKGSLLKNVSIDLTSDLVLFTGMPTFQDCVIDVTGRSVPLVTKAISFLYGNFKNSQFIWDNTTACSFLSISKDPASPFALAQIVIDNNSNTYDSHFQFMEIHPNVTVYLDAINETLLQGSFAVAGGLGGTISYRPDASALVESSVYAAFGGSSGIYRKSLRTPNFDSGSEPYAESGSAPALPANPAGYLRIFYQNAPKVIPFYDPPSP</sequence>
<comment type="caution">
    <text evidence="1">The sequence shown here is derived from an EMBL/GenBank/DDBJ whole genome shotgun (WGS) entry which is preliminary data.</text>
</comment>